<evidence type="ECO:0000313" key="5">
    <source>
        <dbReference type="Proteomes" id="UP000594468"/>
    </source>
</evidence>
<dbReference type="SUPFAM" id="SSF52540">
    <property type="entry name" value="P-loop containing nucleoside triphosphate hydrolases"/>
    <property type="match status" value="1"/>
</dbReference>
<evidence type="ECO:0000256" key="2">
    <source>
        <dbReference type="SAM" id="MobiDB-lite"/>
    </source>
</evidence>
<dbReference type="SUPFAM" id="SSF48452">
    <property type="entry name" value="TPR-like"/>
    <property type="match status" value="1"/>
</dbReference>
<feature type="region of interest" description="Disordered" evidence="2">
    <location>
        <begin position="414"/>
        <end position="486"/>
    </location>
</feature>
<keyword evidence="1" id="KW-0802">TPR repeat</keyword>
<name>A0A7S8E8Y7_9CHLR</name>
<dbReference type="KEGG" id="pmet:G4Y79_23235"/>
<feature type="repeat" description="TPR" evidence="1">
    <location>
        <begin position="672"/>
        <end position="705"/>
    </location>
</feature>
<dbReference type="SMART" id="SM00382">
    <property type="entry name" value="AAA"/>
    <property type="match status" value="1"/>
</dbReference>
<reference evidence="4 5" key="1">
    <citation type="submission" date="2020-02" db="EMBL/GenBank/DDBJ databases">
        <authorList>
            <person name="Zheng R.K."/>
            <person name="Sun C.M."/>
        </authorList>
    </citation>
    <scope>NUCLEOTIDE SEQUENCE [LARGE SCALE GENOMIC DNA]</scope>
    <source>
        <strain evidence="5">rifampicinis</strain>
    </source>
</reference>
<proteinExistence type="predicted"/>
<dbReference type="SMART" id="SM00028">
    <property type="entry name" value="TPR"/>
    <property type="match status" value="5"/>
</dbReference>
<dbReference type="Pfam" id="PF13424">
    <property type="entry name" value="TPR_12"/>
    <property type="match status" value="1"/>
</dbReference>
<dbReference type="AlphaFoldDB" id="A0A7S8E8Y7"/>
<dbReference type="PROSITE" id="PS00018">
    <property type="entry name" value="EF_HAND_1"/>
    <property type="match status" value="1"/>
</dbReference>
<dbReference type="Gene3D" id="3.40.50.300">
    <property type="entry name" value="P-loop containing nucleotide triphosphate hydrolases"/>
    <property type="match status" value="1"/>
</dbReference>
<sequence length="870" mass="96024">MADFTPLEAPAHELHDLPLMHPGRPVGRDAVIKELYDTTRQNRPILLYGIPGSGKTALAAALAAAFIQQPGGVLWLDGNVPTFAALLVKVGRAYGLTEVVQSQKPTGFVGTVATTLMQHKPLVVIDNVRNAHIAEQFIEKCTGNLPVILISQDAMDGDWQPVQLEPLLDTDAVALFKQKAGINDNDSDVSIYSITKLLSYLPFPIVMAARAMAASKQDPAAYLETLRQVESKIEGNGAMAALTASYRALTGALQGLMLMLGATFRGEASAELLSMVSGAPQDAINQAMTVLSQLYLVEKFTVAGADFYRMHRLTYQFMQALLQGKNQLTTLQQKVRDAVLAYTRKYSTEERSYTKLAIEMDNILATAQWASEQGDRTTANALLEALTQADNFIQEAGYVYELLQLQGSGSGYTTAFPAYGPEPVIERDDEEDEEDSFDDDYLYDEEAEDEAYEDDEDADEEEDDYDDYDDEGFGDLDDEDEDEGDGEVDTILEDVMATPNPVMANTPDVLDVPSFDEMSTQMLTGVDLEQLRMALNAAKMQSDIQRQKQLLKAIGKVQVAQGRETEAITTYTELLDLLDSLEMDDVDDDGTLETLDMLSSLLVKTENAQAALMHTRRGIELAQELEDRMTEMHILRTQGAARQDLGESDAAIDAFSEALEIARMSDDRQNEALILYELGYAYLDNGDAERAIQTWRESRPLFRDQGKRDYEGRVLGGLGTAYAELERWSEAISDYKAALHIAREVNNKEEEMLQLSNLGQAQVQAGQLPDALLSYRQALHVAYQTADDDHVTSAVVDLVNLMMRSKRLMGIAKLLVQDGLEHDPNDRELAQLDRSIDSKLEEATAQGLQQAPVAGSARDYAANAYQLLDA</sequence>
<dbReference type="PANTHER" id="PTHR47691">
    <property type="entry name" value="REGULATOR-RELATED"/>
    <property type="match status" value="1"/>
</dbReference>
<dbReference type="InterPro" id="IPR011990">
    <property type="entry name" value="TPR-like_helical_dom_sf"/>
</dbReference>
<dbReference type="PANTHER" id="PTHR47691:SF3">
    <property type="entry name" value="HTH-TYPE TRANSCRIPTIONAL REGULATOR RV0890C-RELATED"/>
    <property type="match status" value="1"/>
</dbReference>
<evidence type="ECO:0000256" key="1">
    <source>
        <dbReference type="PROSITE-ProRule" id="PRU00339"/>
    </source>
</evidence>
<dbReference type="InterPro" id="IPR003593">
    <property type="entry name" value="AAA+_ATPase"/>
</dbReference>
<feature type="domain" description="AAA+ ATPase" evidence="3">
    <location>
        <begin position="41"/>
        <end position="186"/>
    </location>
</feature>
<dbReference type="InterPro" id="IPR018247">
    <property type="entry name" value="EF_Hand_1_Ca_BS"/>
</dbReference>
<dbReference type="InterPro" id="IPR019734">
    <property type="entry name" value="TPR_rpt"/>
</dbReference>
<evidence type="ECO:0000259" key="3">
    <source>
        <dbReference type="SMART" id="SM00382"/>
    </source>
</evidence>
<evidence type="ECO:0000313" key="4">
    <source>
        <dbReference type="EMBL" id="QPC82566.1"/>
    </source>
</evidence>
<gene>
    <name evidence="4" type="ORF">G4Y79_23235</name>
</gene>
<dbReference type="InterPro" id="IPR027417">
    <property type="entry name" value="P-loop_NTPase"/>
</dbReference>
<dbReference type="Proteomes" id="UP000594468">
    <property type="component" value="Chromosome"/>
</dbReference>
<dbReference type="EMBL" id="CP062983">
    <property type="protein sequence ID" value="QPC82566.1"/>
    <property type="molecule type" value="Genomic_DNA"/>
</dbReference>
<feature type="compositionally biased region" description="Acidic residues" evidence="2">
    <location>
        <begin position="427"/>
        <end position="486"/>
    </location>
</feature>
<dbReference type="PROSITE" id="PS50005">
    <property type="entry name" value="TPR"/>
    <property type="match status" value="1"/>
</dbReference>
<dbReference type="RefSeq" id="WP_195170635.1">
    <property type="nucleotide sequence ID" value="NZ_CP062983.1"/>
</dbReference>
<accession>A0A7S8E8Y7</accession>
<dbReference type="Gene3D" id="1.25.40.10">
    <property type="entry name" value="Tetratricopeptide repeat domain"/>
    <property type="match status" value="1"/>
</dbReference>
<keyword evidence="5" id="KW-1185">Reference proteome</keyword>
<protein>
    <submittedName>
        <fullName evidence="4">Tetratricopeptide repeat protein</fullName>
    </submittedName>
</protein>
<organism evidence="4 5">
    <name type="scientific">Phototrophicus methaneseepsis</name>
    <dbReference type="NCBI Taxonomy" id="2710758"/>
    <lineage>
        <taxon>Bacteria</taxon>
        <taxon>Bacillati</taxon>
        <taxon>Chloroflexota</taxon>
        <taxon>Candidatus Thermofontia</taxon>
        <taxon>Phototrophicales</taxon>
        <taxon>Phototrophicaceae</taxon>
        <taxon>Phototrophicus</taxon>
    </lineage>
</organism>